<keyword evidence="1" id="KW-0812">Transmembrane</keyword>
<dbReference type="AlphaFoldDB" id="A0A9P6C839"/>
<sequence>MSASYNDLKTIDGVYLVIPPVIQALVYGAYIILFCQCMHIFRKRQQSGGRKIFLTGTIFLFIICTLQCASNFIPRNMESLRPIADITINFLYVLANLIADILFIYRCHIIWGRKKFIFYVLLLIIFVNFAFGTFISLFIRGPIGGYRGLAQASLYTSLAINIGVTLLSASRIWWISRRLKMLGPQVTQKYNTAMGLIIESGAIYCVAIIAYIVSTLHSTRKSAIVFDGMTISAADISTEVFFGILVQIVGIVPTLIVVRIGLGISTEDAQTAILVSRIGFDHGEDNLGGTTTNRQTMISINNIRYTTITDIVTGAEKVQI</sequence>
<gene>
    <name evidence="2" type="ORF">BDZ94DRAFT_1277229</name>
</gene>
<keyword evidence="1" id="KW-0472">Membrane</keyword>
<evidence type="ECO:0000256" key="1">
    <source>
        <dbReference type="SAM" id="Phobius"/>
    </source>
</evidence>
<accession>A0A9P6C839</accession>
<dbReference type="OrthoDB" id="3357408at2759"/>
<feature type="transmembrane region" description="Helical" evidence="1">
    <location>
        <begin position="195"/>
        <end position="216"/>
    </location>
</feature>
<organism evidence="2 3">
    <name type="scientific">Collybia nuda</name>
    <dbReference type="NCBI Taxonomy" id="64659"/>
    <lineage>
        <taxon>Eukaryota</taxon>
        <taxon>Fungi</taxon>
        <taxon>Dikarya</taxon>
        <taxon>Basidiomycota</taxon>
        <taxon>Agaricomycotina</taxon>
        <taxon>Agaricomycetes</taxon>
        <taxon>Agaricomycetidae</taxon>
        <taxon>Agaricales</taxon>
        <taxon>Tricholomatineae</taxon>
        <taxon>Clitocybaceae</taxon>
        <taxon>Collybia</taxon>
    </lineage>
</organism>
<dbReference type="Proteomes" id="UP000807353">
    <property type="component" value="Unassembled WGS sequence"/>
</dbReference>
<keyword evidence="3" id="KW-1185">Reference proteome</keyword>
<protein>
    <submittedName>
        <fullName evidence="2">Uncharacterized protein</fullName>
    </submittedName>
</protein>
<evidence type="ECO:0000313" key="2">
    <source>
        <dbReference type="EMBL" id="KAF9455811.1"/>
    </source>
</evidence>
<feature type="transmembrane region" description="Helical" evidence="1">
    <location>
        <begin position="86"/>
        <end position="105"/>
    </location>
</feature>
<reference evidence="2" key="1">
    <citation type="submission" date="2020-11" db="EMBL/GenBank/DDBJ databases">
        <authorList>
            <consortium name="DOE Joint Genome Institute"/>
            <person name="Ahrendt S."/>
            <person name="Riley R."/>
            <person name="Andreopoulos W."/>
            <person name="Labutti K."/>
            <person name="Pangilinan J."/>
            <person name="Ruiz-Duenas F.J."/>
            <person name="Barrasa J.M."/>
            <person name="Sanchez-Garcia M."/>
            <person name="Camarero S."/>
            <person name="Miyauchi S."/>
            <person name="Serrano A."/>
            <person name="Linde D."/>
            <person name="Babiker R."/>
            <person name="Drula E."/>
            <person name="Ayuso-Fernandez I."/>
            <person name="Pacheco R."/>
            <person name="Padilla G."/>
            <person name="Ferreira P."/>
            <person name="Barriuso J."/>
            <person name="Kellner H."/>
            <person name="Castanera R."/>
            <person name="Alfaro M."/>
            <person name="Ramirez L."/>
            <person name="Pisabarro A.G."/>
            <person name="Kuo A."/>
            <person name="Tritt A."/>
            <person name="Lipzen A."/>
            <person name="He G."/>
            <person name="Yan M."/>
            <person name="Ng V."/>
            <person name="Cullen D."/>
            <person name="Martin F."/>
            <person name="Rosso M.-N."/>
            <person name="Henrissat B."/>
            <person name="Hibbett D."/>
            <person name="Martinez A.T."/>
            <person name="Grigoriev I.V."/>
        </authorList>
    </citation>
    <scope>NUCLEOTIDE SEQUENCE</scope>
    <source>
        <strain evidence="2">CBS 247.69</strain>
    </source>
</reference>
<feature type="transmembrane region" description="Helical" evidence="1">
    <location>
        <begin position="152"/>
        <end position="174"/>
    </location>
</feature>
<feature type="transmembrane region" description="Helical" evidence="1">
    <location>
        <begin position="117"/>
        <end position="140"/>
    </location>
</feature>
<name>A0A9P6C839_9AGAR</name>
<feature type="transmembrane region" description="Helical" evidence="1">
    <location>
        <begin position="236"/>
        <end position="258"/>
    </location>
</feature>
<dbReference type="EMBL" id="MU150515">
    <property type="protein sequence ID" value="KAF9455811.1"/>
    <property type="molecule type" value="Genomic_DNA"/>
</dbReference>
<keyword evidence="1" id="KW-1133">Transmembrane helix</keyword>
<feature type="transmembrane region" description="Helical" evidence="1">
    <location>
        <begin position="53"/>
        <end position="74"/>
    </location>
</feature>
<comment type="caution">
    <text evidence="2">The sequence shown here is derived from an EMBL/GenBank/DDBJ whole genome shotgun (WGS) entry which is preliminary data.</text>
</comment>
<evidence type="ECO:0000313" key="3">
    <source>
        <dbReference type="Proteomes" id="UP000807353"/>
    </source>
</evidence>
<feature type="transmembrane region" description="Helical" evidence="1">
    <location>
        <begin position="20"/>
        <end position="41"/>
    </location>
</feature>
<proteinExistence type="predicted"/>